<dbReference type="InterPro" id="IPR010977">
    <property type="entry name" value="Aromatic_deC"/>
</dbReference>
<evidence type="ECO:0000313" key="8">
    <source>
        <dbReference type="Proteomes" id="UP000606044"/>
    </source>
</evidence>
<dbReference type="GO" id="GO:0016831">
    <property type="term" value="F:carboxy-lyase activity"/>
    <property type="evidence" value="ECO:0007669"/>
    <property type="project" value="UniProtKB-KW"/>
</dbReference>
<keyword evidence="3 5" id="KW-0663">Pyridoxal phosphate</keyword>
<evidence type="ECO:0000256" key="1">
    <source>
        <dbReference type="ARBA" id="ARBA00001933"/>
    </source>
</evidence>
<dbReference type="Pfam" id="PF00282">
    <property type="entry name" value="Pyridoxal_deC"/>
    <property type="match status" value="1"/>
</dbReference>
<dbReference type="SUPFAM" id="SSF53383">
    <property type="entry name" value="PLP-dependent transferases"/>
    <property type="match status" value="1"/>
</dbReference>
<dbReference type="PANTHER" id="PTHR11999:SF70">
    <property type="entry name" value="MIP05841P"/>
    <property type="match status" value="1"/>
</dbReference>
<dbReference type="AlphaFoldDB" id="A0A917BJ82"/>
<sequence>MSERTVSEPTLDPADWSALRAVFHQAVDDGIAHLQGALDAPVWVPPPEEAKALLHEPMPQGATPVAEVYEQFKTQVLPYGVGNVRPAFYGWVHGAGNAEGVLGDLMAAFMNCNVGGRAHMANELERTVVDWCKELTGLPPEASGLLTSGTSMATVIAMTVARTRHADGDVGREGVAVACKGMVGYTSSEAHSCLSKAFDMIGLGRNALRLVPVNADREMDCDALEAMIAADRAAGLKPFMVAATVGTVNTGATDDIARVAGIAKSEGLWFHVDAAFGIGALFSPAHRERAGAMREADSIGFDFHKWFQVPYDAGIALIRDGRAHYATFSGRKEYLASSERGLAAGEPWFCDYGPELSRTFRALKVWFTLKSHGFEGIAAIVNKNIAQAAHLAEKVEAQPKLEILSPTRLNIVCFRHLGAPGMDDKALNALNKDIVADLQEAGIAAPSTTTLNGRTAIRVCLVNHRTRTSDLDTLLAAVLDIGQRRTSTASAA</sequence>
<feature type="modified residue" description="N6-(pyridoxal phosphate)lysine" evidence="5">
    <location>
        <position position="305"/>
    </location>
</feature>
<dbReference type="Proteomes" id="UP000606044">
    <property type="component" value="Unassembled WGS sequence"/>
</dbReference>
<dbReference type="EMBL" id="BMCT01000001">
    <property type="protein sequence ID" value="GGF47254.1"/>
    <property type="molecule type" value="Genomic_DNA"/>
</dbReference>
<organism evidence="7 8">
    <name type="scientific">Azorhizobium oxalatiphilum</name>
    <dbReference type="NCBI Taxonomy" id="980631"/>
    <lineage>
        <taxon>Bacteria</taxon>
        <taxon>Pseudomonadati</taxon>
        <taxon>Pseudomonadota</taxon>
        <taxon>Alphaproteobacteria</taxon>
        <taxon>Hyphomicrobiales</taxon>
        <taxon>Xanthobacteraceae</taxon>
        <taxon>Azorhizobium</taxon>
    </lineage>
</organism>
<protein>
    <submittedName>
        <fullName evidence="7">Cytochrome d ubiquinol oxidase subunit I</fullName>
    </submittedName>
</protein>
<keyword evidence="2" id="KW-0210">Decarboxylase</keyword>
<evidence type="ECO:0000256" key="5">
    <source>
        <dbReference type="PIRSR" id="PIRSR602129-50"/>
    </source>
</evidence>
<dbReference type="PANTHER" id="PTHR11999">
    <property type="entry name" value="GROUP II PYRIDOXAL-5-PHOSPHATE DECARBOXYLASE"/>
    <property type="match status" value="1"/>
</dbReference>
<keyword evidence="4 6" id="KW-0456">Lyase</keyword>
<comment type="caution">
    <text evidence="7">The sequence shown here is derived from an EMBL/GenBank/DDBJ whole genome shotgun (WGS) entry which is preliminary data.</text>
</comment>
<dbReference type="Gene3D" id="3.90.1150.170">
    <property type="match status" value="2"/>
</dbReference>
<dbReference type="Gene3D" id="3.40.640.10">
    <property type="entry name" value="Type I PLP-dependent aspartate aminotransferase-like (Major domain)"/>
    <property type="match status" value="1"/>
</dbReference>
<keyword evidence="8" id="KW-1185">Reference proteome</keyword>
<accession>A0A917BJ82</accession>
<evidence type="ECO:0000256" key="4">
    <source>
        <dbReference type="ARBA" id="ARBA00023239"/>
    </source>
</evidence>
<dbReference type="PRINTS" id="PR00800">
    <property type="entry name" value="YHDCRBOXLASE"/>
</dbReference>
<dbReference type="RefSeq" id="WP_244644086.1">
    <property type="nucleotide sequence ID" value="NZ_BMCT01000001.1"/>
</dbReference>
<evidence type="ECO:0000313" key="7">
    <source>
        <dbReference type="EMBL" id="GGF47254.1"/>
    </source>
</evidence>
<dbReference type="GO" id="GO:0019752">
    <property type="term" value="P:carboxylic acid metabolic process"/>
    <property type="evidence" value="ECO:0007669"/>
    <property type="project" value="InterPro"/>
</dbReference>
<reference evidence="7" key="1">
    <citation type="journal article" date="2014" name="Int. J. Syst. Evol. Microbiol.">
        <title>Complete genome sequence of Corynebacterium casei LMG S-19264T (=DSM 44701T), isolated from a smear-ripened cheese.</title>
        <authorList>
            <consortium name="US DOE Joint Genome Institute (JGI-PGF)"/>
            <person name="Walter F."/>
            <person name="Albersmeier A."/>
            <person name="Kalinowski J."/>
            <person name="Ruckert C."/>
        </authorList>
    </citation>
    <scope>NUCLEOTIDE SEQUENCE</scope>
    <source>
        <strain evidence="7">CCM 7897</strain>
    </source>
</reference>
<dbReference type="InterPro" id="IPR015424">
    <property type="entry name" value="PyrdxlP-dep_Trfase"/>
</dbReference>
<evidence type="ECO:0000256" key="6">
    <source>
        <dbReference type="RuleBase" id="RU000382"/>
    </source>
</evidence>
<evidence type="ECO:0000256" key="3">
    <source>
        <dbReference type="ARBA" id="ARBA00022898"/>
    </source>
</evidence>
<gene>
    <name evidence="7" type="ORF">GCM10007301_03290</name>
</gene>
<evidence type="ECO:0000256" key="2">
    <source>
        <dbReference type="ARBA" id="ARBA00022793"/>
    </source>
</evidence>
<dbReference type="InterPro" id="IPR015421">
    <property type="entry name" value="PyrdxlP-dep_Trfase_major"/>
</dbReference>
<dbReference type="InterPro" id="IPR002129">
    <property type="entry name" value="PyrdxlP-dep_de-COase"/>
</dbReference>
<proteinExistence type="inferred from homology"/>
<comment type="similarity">
    <text evidence="6">Belongs to the group II decarboxylase family.</text>
</comment>
<reference evidence="7" key="2">
    <citation type="submission" date="2020-09" db="EMBL/GenBank/DDBJ databases">
        <authorList>
            <person name="Sun Q."/>
            <person name="Sedlacek I."/>
        </authorList>
    </citation>
    <scope>NUCLEOTIDE SEQUENCE</scope>
    <source>
        <strain evidence="7">CCM 7897</strain>
    </source>
</reference>
<dbReference type="GO" id="GO:0030170">
    <property type="term" value="F:pyridoxal phosphate binding"/>
    <property type="evidence" value="ECO:0007669"/>
    <property type="project" value="InterPro"/>
</dbReference>
<name>A0A917BJ82_9HYPH</name>
<comment type="cofactor">
    <cofactor evidence="1 5 6">
        <name>pyridoxal 5'-phosphate</name>
        <dbReference type="ChEBI" id="CHEBI:597326"/>
    </cofactor>
</comment>
<dbReference type="GO" id="GO:0006520">
    <property type="term" value="P:amino acid metabolic process"/>
    <property type="evidence" value="ECO:0007669"/>
    <property type="project" value="InterPro"/>
</dbReference>